<dbReference type="InterPro" id="IPR013785">
    <property type="entry name" value="Aldolase_TIM"/>
</dbReference>
<sequence>MDETRRNFLGATAFGLGSLPFVTSAAAQTAADAPADAGGAEAGATSAVQASDYGASTADQPLDIVSLERLDAAVKEAIPEAGYEFVSGGAGDEWTLHENRRAFDDFRIEPKRLRGVSPEVDLSIELLGQSLPFPIFTAPMGAHGMVHEEAEVATARGTGMAGTLYCSSGASHRTLEEIAEATQGPKWFQLYWNNDTEVTRSLLDRAKAAGYSAIVLTADALGPGQPDDFKAMGSPFRPDMVFGNHDPERGGSGNFFDQKLDLDTDAIKFIKDQTGLPVIVKGLLRADDADRSISAGADAIQVSNHGGRQIDGVPASIAALPDVVATVDGRVPVIMDGGVRRGIDVVRALAMGADAVAVGRPVLYGLGLGGAQGVQSVLEHLRAELQSAMLLSGAAKLADLDPSFINLVGASAEANRS</sequence>
<evidence type="ECO:0000313" key="8">
    <source>
        <dbReference type="Proteomes" id="UP001218412"/>
    </source>
</evidence>
<dbReference type="SUPFAM" id="SSF51395">
    <property type="entry name" value="FMN-linked oxidoreductases"/>
    <property type="match status" value="1"/>
</dbReference>
<organism evidence="7 8">
    <name type="scientific">Paracoccus stylophorae</name>
    <dbReference type="NCBI Taxonomy" id="659350"/>
    <lineage>
        <taxon>Bacteria</taxon>
        <taxon>Pseudomonadati</taxon>
        <taxon>Pseudomonadota</taxon>
        <taxon>Alphaproteobacteria</taxon>
        <taxon>Rhodobacterales</taxon>
        <taxon>Paracoccaceae</taxon>
        <taxon>Paracoccus</taxon>
    </lineage>
</organism>
<evidence type="ECO:0000256" key="1">
    <source>
        <dbReference type="ARBA" id="ARBA00001917"/>
    </source>
</evidence>
<dbReference type="InterPro" id="IPR037396">
    <property type="entry name" value="FMN_HAD"/>
</dbReference>
<dbReference type="InterPro" id="IPR000262">
    <property type="entry name" value="FMN-dep_DH"/>
</dbReference>
<keyword evidence="4" id="KW-0560">Oxidoreductase</keyword>
<dbReference type="PANTHER" id="PTHR10578:SF107">
    <property type="entry name" value="2-HYDROXYACID OXIDASE 1"/>
    <property type="match status" value="1"/>
</dbReference>
<keyword evidence="3" id="KW-0288">FMN</keyword>
<protein>
    <submittedName>
        <fullName evidence="7">Alpha-hydroxy-acid oxidizing protein</fullName>
    </submittedName>
</protein>
<keyword evidence="8" id="KW-1185">Reference proteome</keyword>
<dbReference type="SMART" id="SM01240">
    <property type="entry name" value="IMPDH"/>
    <property type="match status" value="1"/>
</dbReference>
<evidence type="ECO:0000256" key="5">
    <source>
        <dbReference type="ARBA" id="ARBA00024042"/>
    </source>
</evidence>
<dbReference type="Proteomes" id="UP001218412">
    <property type="component" value="Chromosome"/>
</dbReference>
<accession>A0ABY7SVG1</accession>
<keyword evidence="2" id="KW-0285">Flavoprotein</keyword>
<dbReference type="Pfam" id="PF01070">
    <property type="entry name" value="FMN_dh"/>
    <property type="match status" value="1"/>
</dbReference>
<dbReference type="RefSeq" id="WP_272858519.1">
    <property type="nucleotide sequence ID" value="NZ_CP067134.1"/>
</dbReference>
<gene>
    <name evidence="7" type="ORF">JHW45_15615</name>
</gene>
<dbReference type="PROSITE" id="PS51349">
    <property type="entry name" value="FMN_HYDROXY_ACID_DH_2"/>
    <property type="match status" value="1"/>
</dbReference>
<evidence type="ECO:0000313" key="7">
    <source>
        <dbReference type="EMBL" id="WCR10463.1"/>
    </source>
</evidence>
<comment type="cofactor">
    <cofactor evidence="1">
        <name>FMN</name>
        <dbReference type="ChEBI" id="CHEBI:58210"/>
    </cofactor>
</comment>
<dbReference type="InterPro" id="IPR008259">
    <property type="entry name" value="FMN_hydac_DH_AS"/>
</dbReference>
<evidence type="ECO:0000256" key="3">
    <source>
        <dbReference type="ARBA" id="ARBA00022643"/>
    </source>
</evidence>
<evidence type="ECO:0000259" key="6">
    <source>
        <dbReference type="PROSITE" id="PS51349"/>
    </source>
</evidence>
<evidence type="ECO:0000256" key="4">
    <source>
        <dbReference type="ARBA" id="ARBA00023002"/>
    </source>
</evidence>
<dbReference type="PROSITE" id="PS00557">
    <property type="entry name" value="FMN_HYDROXY_ACID_DH_1"/>
    <property type="match status" value="1"/>
</dbReference>
<dbReference type="InterPro" id="IPR012133">
    <property type="entry name" value="Alpha-hydoxy_acid_DH_FMN"/>
</dbReference>
<dbReference type="PROSITE" id="PS51318">
    <property type="entry name" value="TAT"/>
    <property type="match status" value="1"/>
</dbReference>
<reference evidence="7 8" key="1">
    <citation type="submission" date="2021-01" db="EMBL/GenBank/DDBJ databases">
        <title>Biogeographic distribution of Paracoccus.</title>
        <authorList>
            <person name="Hollensteiner J."/>
            <person name="Leineberger J."/>
            <person name="Brinkhoff T."/>
            <person name="Daniel R."/>
        </authorList>
    </citation>
    <scope>NUCLEOTIDE SEQUENCE [LARGE SCALE GENOMIC DNA]</scope>
    <source>
        <strain evidence="7 8">LMG25392</strain>
    </source>
</reference>
<dbReference type="InterPro" id="IPR006311">
    <property type="entry name" value="TAT_signal"/>
</dbReference>
<comment type="similarity">
    <text evidence="5">Belongs to the FMN-dependent alpha-hydroxy acid dehydrogenase family.</text>
</comment>
<name>A0ABY7SVG1_9RHOB</name>
<proteinExistence type="inferred from homology"/>
<dbReference type="EMBL" id="CP067134">
    <property type="protein sequence ID" value="WCR10463.1"/>
    <property type="molecule type" value="Genomic_DNA"/>
</dbReference>
<dbReference type="PIRSF" id="PIRSF000138">
    <property type="entry name" value="Al-hdrx_acd_dh"/>
    <property type="match status" value="1"/>
</dbReference>
<feature type="domain" description="FMN hydroxy acid dehydrogenase" evidence="6">
    <location>
        <begin position="59"/>
        <end position="410"/>
    </location>
</feature>
<evidence type="ECO:0000256" key="2">
    <source>
        <dbReference type="ARBA" id="ARBA00022630"/>
    </source>
</evidence>
<dbReference type="PANTHER" id="PTHR10578">
    <property type="entry name" value="S -2-HYDROXY-ACID OXIDASE-RELATED"/>
    <property type="match status" value="1"/>
</dbReference>
<dbReference type="Gene3D" id="3.20.20.70">
    <property type="entry name" value="Aldolase class I"/>
    <property type="match status" value="1"/>
</dbReference>